<dbReference type="GO" id="GO:0019877">
    <property type="term" value="P:diaminopimelate biosynthetic process"/>
    <property type="evidence" value="ECO:0007669"/>
    <property type="project" value="UniProtKB-ARBA"/>
</dbReference>
<keyword evidence="5" id="KW-1185">Reference proteome</keyword>
<organism evidence="4 5">
    <name type="scientific">Pseudochrobactrum asaccharolyticum</name>
    <dbReference type="NCBI Taxonomy" id="354351"/>
    <lineage>
        <taxon>Bacteria</taxon>
        <taxon>Pseudomonadati</taxon>
        <taxon>Pseudomonadota</taxon>
        <taxon>Alphaproteobacteria</taxon>
        <taxon>Hyphomicrobiales</taxon>
        <taxon>Brucellaceae</taxon>
        <taxon>Pseudochrobactrum</taxon>
    </lineage>
</organism>
<keyword evidence="1 4" id="KW-0378">Hydrolase</keyword>
<dbReference type="SUPFAM" id="SSF55031">
    <property type="entry name" value="Bacterial exopeptidase dimerisation domain"/>
    <property type="match status" value="1"/>
</dbReference>
<protein>
    <submittedName>
        <fullName evidence="4">Amidohydrolase</fullName>
    </submittedName>
</protein>
<proteinExistence type="predicted"/>
<evidence type="ECO:0000256" key="2">
    <source>
        <dbReference type="PIRSR" id="PIRSR005962-1"/>
    </source>
</evidence>
<feature type="domain" description="Peptidase M20 dimerisation" evidence="3">
    <location>
        <begin position="191"/>
        <end position="288"/>
    </location>
</feature>
<feature type="binding site" evidence="2">
    <location>
        <position position="167"/>
    </location>
    <ligand>
        <name>Mn(2+)</name>
        <dbReference type="ChEBI" id="CHEBI:29035"/>
        <label>2</label>
    </ligand>
</feature>
<feature type="binding site" evidence="2">
    <location>
        <position position="109"/>
    </location>
    <ligand>
        <name>Mn(2+)</name>
        <dbReference type="ChEBI" id="CHEBI:29035"/>
        <label>2</label>
    </ligand>
</feature>
<dbReference type="PIRSF" id="PIRSF005962">
    <property type="entry name" value="Pept_M20D_amidohydro"/>
    <property type="match status" value="1"/>
</dbReference>
<reference evidence="4 5" key="1">
    <citation type="submission" date="2018-06" db="EMBL/GenBank/DDBJ databases">
        <title>Genomic Encyclopedia of Type Strains, Phase IV (KMG-IV): sequencing the most valuable type-strain genomes for metagenomic binning, comparative biology and taxonomic classification.</title>
        <authorList>
            <person name="Goeker M."/>
        </authorList>
    </citation>
    <scope>NUCLEOTIDE SEQUENCE [LARGE SCALE GENOMIC DNA]</scope>
    <source>
        <strain evidence="4 5">DSM 25619</strain>
    </source>
</reference>
<feature type="binding site" evidence="2">
    <location>
        <position position="366"/>
    </location>
    <ligand>
        <name>Mn(2+)</name>
        <dbReference type="ChEBI" id="CHEBI:29035"/>
        <label>2</label>
    </ligand>
</feature>
<dbReference type="InterPro" id="IPR011650">
    <property type="entry name" value="Peptidase_M20_dimer"/>
</dbReference>
<keyword evidence="2" id="KW-0464">Manganese</keyword>
<dbReference type="PANTHER" id="PTHR11014:SF63">
    <property type="entry name" value="METALLOPEPTIDASE, PUTATIVE (AFU_ORTHOLOGUE AFUA_6G09600)-RELATED"/>
    <property type="match status" value="1"/>
</dbReference>
<dbReference type="Pfam" id="PF07687">
    <property type="entry name" value="M20_dimer"/>
    <property type="match status" value="1"/>
</dbReference>
<dbReference type="InterPro" id="IPR017439">
    <property type="entry name" value="Amidohydrolase"/>
</dbReference>
<evidence type="ECO:0000259" key="3">
    <source>
        <dbReference type="Pfam" id="PF07687"/>
    </source>
</evidence>
<dbReference type="FunFam" id="3.30.70.360:FF:000001">
    <property type="entry name" value="N-acetyldiaminopimelate deacetylase"/>
    <property type="match status" value="1"/>
</dbReference>
<dbReference type="EMBL" id="QNRH01000007">
    <property type="protein sequence ID" value="RBO92215.1"/>
    <property type="molecule type" value="Genomic_DNA"/>
</dbReference>
<dbReference type="GO" id="GO:0046872">
    <property type="term" value="F:metal ion binding"/>
    <property type="evidence" value="ECO:0007669"/>
    <property type="project" value="UniProtKB-KW"/>
</dbReference>
<evidence type="ECO:0000256" key="1">
    <source>
        <dbReference type="ARBA" id="ARBA00022801"/>
    </source>
</evidence>
<dbReference type="SUPFAM" id="SSF53187">
    <property type="entry name" value="Zn-dependent exopeptidases"/>
    <property type="match status" value="1"/>
</dbReference>
<comment type="cofactor">
    <cofactor evidence="2">
        <name>Mn(2+)</name>
        <dbReference type="ChEBI" id="CHEBI:29035"/>
    </cofactor>
    <text evidence="2">The Mn(2+) ion enhances activity.</text>
</comment>
<dbReference type="InterPro" id="IPR002933">
    <property type="entry name" value="Peptidase_M20"/>
</dbReference>
<dbReference type="Proteomes" id="UP000252893">
    <property type="component" value="Unassembled WGS sequence"/>
</dbReference>
<comment type="caution">
    <text evidence="4">The sequence shown here is derived from an EMBL/GenBank/DDBJ whole genome shotgun (WGS) entry which is preliminary data.</text>
</comment>
<evidence type="ECO:0000313" key="4">
    <source>
        <dbReference type="EMBL" id="RBO92215.1"/>
    </source>
</evidence>
<dbReference type="Gene3D" id="3.40.630.10">
    <property type="entry name" value="Zn peptidases"/>
    <property type="match status" value="1"/>
</dbReference>
<sequence>MLASYKTSAIAIALAEQDYMRAIRRELHSLPELSLHERRTSQRIAEELDAIGVPYVRVGEFGIVATIEGTSRDRVVALRADMDALPIQEDNPHLEYCSKTEGVMHACGHDGHVAMLLGAARILQQLKAQLNGTVKLCFQQAEEVGKGTQEILAELAKFPVESVFGIHLWSEIETGKISVEAGPRMAAGKAINIAVHGTGTHGAYPNRGIDPVLASAAILLNCSALISREIDAVEPAVLTFGQIHAGEAGNVIPDIVRIAGTLRTTSVATEAFLIEAVERVVKNTAASYRATAEVSWPGGVPVVANDPACSAVAFTAVHNLGLADQLIDFKTMMASENYADFLAVYPGVFALIGVRNEALGACYPHHHPKFNIDEEPLSTGAALHAQYAIDYFNKMQAGAGQ</sequence>
<feature type="binding site" evidence="2">
    <location>
        <position position="143"/>
    </location>
    <ligand>
        <name>Mn(2+)</name>
        <dbReference type="ChEBI" id="CHEBI:29035"/>
        <label>2</label>
    </ligand>
</feature>
<dbReference type="AlphaFoldDB" id="A0A366DQP7"/>
<accession>A0A366DQP7</accession>
<dbReference type="RefSeq" id="WP_245416609.1">
    <property type="nucleotide sequence ID" value="NZ_JBHEEG010000009.1"/>
</dbReference>
<dbReference type="GO" id="GO:0050118">
    <property type="term" value="F:N-acetyldiaminopimelate deacetylase activity"/>
    <property type="evidence" value="ECO:0007669"/>
    <property type="project" value="UniProtKB-ARBA"/>
</dbReference>
<dbReference type="InterPro" id="IPR036264">
    <property type="entry name" value="Bact_exopeptidase_dim_dom"/>
</dbReference>
<dbReference type="NCBIfam" id="TIGR01891">
    <property type="entry name" value="amidohydrolases"/>
    <property type="match status" value="1"/>
</dbReference>
<evidence type="ECO:0000313" key="5">
    <source>
        <dbReference type="Proteomes" id="UP000252893"/>
    </source>
</evidence>
<dbReference type="Gene3D" id="3.30.70.360">
    <property type="match status" value="1"/>
</dbReference>
<dbReference type="Pfam" id="PF01546">
    <property type="entry name" value="Peptidase_M20"/>
    <property type="match status" value="1"/>
</dbReference>
<dbReference type="PANTHER" id="PTHR11014">
    <property type="entry name" value="PEPTIDASE M20 FAMILY MEMBER"/>
    <property type="match status" value="1"/>
</dbReference>
<name>A0A366DQP7_9HYPH</name>
<feature type="binding site" evidence="2">
    <location>
        <position position="107"/>
    </location>
    <ligand>
        <name>Mn(2+)</name>
        <dbReference type="ChEBI" id="CHEBI:29035"/>
        <label>2</label>
    </ligand>
</feature>
<gene>
    <name evidence="4" type="ORF">DFR47_107114</name>
</gene>
<keyword evidence="2" id="KW-0479">Metal-binding</keyword>